<dbReference type="EMBL" id="SDEE01000288">
    <property type="protein sequence ID" value="RXW18127.1"/>
    <property type="molecule type" value="Genomic_DNA"/>
</dbReference>
<proteinExistence type="inferred from homology"/>
<evidence type="ECO:0000256" key="6">
    <source>
        <dbReference type="RuleBase" id="RU003345"/>
    </source>
</evidence>
<evidence type="ECO:0000313" key="9">
    <source>
        <dbReference type="Proteomes" id="UP000290288"/>
    </source>
</evidence>
<dbReference type="InterPro" id="IPR015590">
    <property type="entry name" value="Aldehyde_DH_dom"/>
</dbReference>
<evidence type="ECO:0000256" key="5">
    <source>
        <dbReference type="PROSITE-ProRule" id="PRU10007"/>
    </source>
</evidence>
<dbReference type="OrthoDB" id="440325at2759"/>
<feature type="domain" description="Aldehyde dehydrogenase" evidence="7">
    <location>
        <begin position="53"/>
        <end position="483"/>
    </location>
</feature>
<evidence type="ECO:0000259" key="7">
    <source>
        <dbReference type="Pfam" id="PF00171"/>
    </source>
</evidence>
<gene>
    <name evidence="8" type="ORF">EST38_g7725</name>
</gene>
<dbReference type="Proteomes" id="UP000290288">
    <property type="component" value="Unassembled WGS sequence"/>
</dbReference>
<name>A0A4Q2DEE8_9AGAR</name>
<sequence>MSSPQYECTPLEEIDRIHAELHATFLSASLSSLSSSPSSSTTNGSFNTPPFPLLSIRYRTHQVLQIARLCQENADAICDALFQDLGKPREEVLLAEVGAVIERALITAQKVEEWVTGGDAEKVEMTAGWQKNWKAKVERRAKGVGLVISPWNYPLILTFQPLLGAVAAGCPAAIKLSEVVPQFSSLMAKLIAKYLDPRAYRVVLGGVKEITRVLQLKWDQIFYTGNGRVARIISAAAARHLTPMTLELGGKSPVIIHPETCGDLETAARRIIWGKINNAGQICIAPDYVLIPTTSIPSFVSAVSKALKSFFPKGALHPESSYARIVSQAHFKRIKGLLEGTKGKIVLGGQTGPGSVTSTPDRGIEPTVVVFPESMSLEEIGKDVLMEEELFAPVLPVIGVKSLEEGLEFVRRRDHPLVIYAFTEDQSLQDKILNTTMSGNFVFNDTFQQLASNDIPFGGVGESGHGRQVLKYTFDEFTYLRSVVDIPQSDEPGFVGRYPPSTAQSVAFAEGCLKIPIPTVGGRKAAL</sequence>
<dbReference type="SUPFAM" id="SSF53720">
    <property type="entry name" value="ALDH-like"/>
    <property type="match status" value="1"/>
</dbReference>
<keyword evidence="2 3" id="KW-0560">Oxidoreductase</keyword>
<comment type="similarity">
    <text evidence="1 3 6">Belongs to the aldehyde dehydrogenase family.</text>
</comment>
<comment type="caution">
    <text evidence="8">The sequence shown here is derived from an EMBL/GenBank/DDBJ whole genome shotgun (WGS) entry which is preliminary data.</text>
</comment>
<dbReference type="STRING" id="2316362.A0A4Q2DEE8"/>
<dbReference type="Gene3D" id="3.40.309.10">
    <property type="entry name" value="Aldehyde Dehydrogenase, Chain A, domain 2"/>
    <property type="match status" value="1"/>
</dbReference>
<dbReference type="InterPro" id="IPR016163">
    <property type="entry name" value="Ald_DH_C"/>
</dbReference>
<feature type="active site" evidence="4 5">
    <location>
        <position position="247"/>
    </location>
</feature>
<dbReference type="PIRSF" id="PIRSF036492">
    <property type="entry name" value="ALDH"/>
    <property type="match status" value="1"/>
</dbReference>
<evidence type="ECO:0000313" key="8">
    <source>
        <dbReference type="EMBL" id="RXW18127.1"/>
    </source>
</evidence>
<evidence type="ECO:0000256" key="1">
    <source>
        <dbReference type="ARBA" id="ARBA00009986"/>
    </source>
</evidence>
<dbReference type="PANTHER" id="PTHR43570:SF16">
    <property type="entry name" value="ALDEHYDE DEHYDROGENASE TYPE III, ISOFORM Q"/>
    <property type="match status" value="1"/>
</dbReference>
<evidence type="ECO:0000256" key="4">
    <source>
        <dbReference type="PIRSR" id="PIRSR036492-1"/>
    </source>
</evidence>
<organism evidence="8 9">
    <name type="scientific">Candolleomyces aberdarensis</name>
    <dbReference type="NCBI Taxonomy" id="2316362"/>
    <lineage>
        <taxon>Eukaryota</taxon>
        <taxon>Fungi</taxon>
        <taxon>Dikarya</taxon>
        <taxon>Basidiomycota</taxon>
        <taxon>Agaricomycotina</taxon>
        <taxon>Agaricomycetes</taxon>
        <taxon>Agaricomycetidae</taxon>
        <taxon>Agaricales</taxon>
        <taxon>Agaricineae</taxon>
        <taxon>Psathyrellaceae</taxon>
        <taxon>Candolleomyces</taxon>
    </lineage>
</organism>
<keyword evidence="9" id="KW-1185">Reference proteome</keyword>
<dbReference type="InterPro" id="IPR016162">
    <property type="entry name" value="Ald_DH_N"/>
</dbReference>
<dbReference type="GO" id="GO:0006081">
    <property type="term" value="P:aldehyde metabolic process"/>
    <property type="evidence" value="ECO:0007669"/>
    <property type="project" value="InterPro"/>
</dbReference>
<accession>A0A4Q2DEE8</accession>
<dbReference type="GO" id="GO:0005737">
    <property type="term" value="C:cytoplasm"/>
    <property type="evidence" value="ECO:0007669"/>
    <property type="project" value="TreeGrafter"/>
</dbReference>
<dbReference type="PANTHER" id="PTHR43570">
    <property type="entry name" value="ALDEHYDE DEHYDROGENASE"/>
    <property type="match status" value="1"/>
</dbReference>
<dbReference type="InterPro" id="IPR029510">
    <property type="entry name" value="Ald_DH_CS_GLU"/>
</dbReference>
<reference evidence="8 9" key="1">
    <citation type="submission" date="2019-01" db="EMBL/GenBank/DDBJ databases">
        <title>Draft genome sequence of Psathyrella aberdarensis IHI B618.</title>
        <authorList>
            <person name="Buettner E."/>
            <person name="Kellner H."/>
        </authorList>
    </citation>
    <scope>NUCLEOTIDE SEQUENCE [LARGE SCALE GENOMIC DNA]</scope>
    <source>
        <strain evidence="8 9">IHI B618</strain>
    </source>
</reference>
<dbReference type="GO" id="GO:0004029">
    <property type="term" value="F:aldehyde dehydrogenase (NAD+) activity"/>
    <property type="evidence" value="ECO:0007669"/>
    <property type="project" value="TreeGrafter"/>
</dbReference>
<dbReference type="Pfam" id="PF00171">
    <property type="entry name" value="Aldedh"/>
    <property type="match status" value="1"/>
</dbReference>
<evidence type="ECO:0000256" key="3">
    <source>
        <dbReference type="PIRNR" id="PIRNR036492"/>
    </source>
</evidence>
<dbReference type="InterPro" id="IPR016161">
    <property type="entry name" value="Ald_DH/histidinol_DH"/>
</dbReference>
<dbReference type="AlphaFoldDB" id="A0A4Q2DEE8"/>
<evidence type="ECO:0000256" key="2">
    <source>
        <dbReference type="ARBA" id="ARBA00023002"/>
    </source>
</evidence>
<dbReference type="PROSITE" id="PS00687">
    <property type="entry name" value="ALDEHYDE_DEHYDR_GLU"/>
    <property type="match status" value="1"/>
</dbReference>
<feature type="active site" evidence="4">
    <location>
        <position position="283"/>
    </location>
</feature>
<dbReference type="InterPro" id="IPR012394">
    <property type="entry name" value="Aldehyde_DH_NAD(P)"/>
</dbReference>
<dbReference type="Gene3D" id="3.40.605.10">
    <property type="entry name" value="Aldehyde Dehydrogenase, Chain A, domain 1"/>
    <property type="match status" value="1"/>
</dbReference>
<protein>
    <recommendedName>
        <fullName evidence="3">Aldehyde dehydrogenase</fullName>
    </recommendedName>
</protein>